<evidence type="ECO:0008006" key="3">
    <source>
        <dbReference type="Google" id="ProtNLM"/>
    </source>
</evidence>
<dbReference type="PROSITE" id="PS51257">
    <property type="entry name" value="PROKAR_LIPOPROTEIN"/>
    <property type="match status" value="1"/>
</dbReference>
<reference evidence="2" key="1">
    <citation type="submission" date="2016-10" db="EMBL/GenBank/DDBJ databases">
        <authorList>
            <person name="Varghese N."/>
            <person name="Submissions S."/>
        </authorList>
    </citation>
    <scope>NUCLEOTIDE SEQUENCE [LARGE SCALE GENOMIC DNA]</scope>
    <source>
        <strain evidence="2">DSM 17616</strain>
    </source>
</reference>
<name>A0A1H6N812_9GAMM</name>
<keyword evidence="2" id="KW-1185">Reference proteome</keyword>
<dbReference type="STRING" id="173990.SAMN05660691_03777"/>
<protein>
    <recommendedName>
        <fullName evidence="3">Lipoprotein</fullName>
    </recommendedName>
</protein>
<proteinExistence type="predicted"/>
<dbReference type="AlphaFoldDB" id="A0A1H6N812"/>
<dbReference type="EMBL" id="FNXF01000020">
    <property type="protein sequence ID" value="SEI11026.1"/>
    <property type="molecule type" value="Genomic_DNA"/>
</dbReference>
<sequence length="125" mass="14042">MRILFLSAIAIFLSACVDPCVDEIIRQAADEEQKTAAVHIRRNCGATTGYAEQVYIVVSGASYKDAEPIFTADKADNLAINWLDGRTLEISYDSARIFNFKNFWHSAEVDNFQYVIKVALRESSQ</sequence>
<accession>A0A1H6N812</accession>
<dbReference type="OrthoDB" id="5525900at2"/>
<evidence type="ECO:0000313" key="2">
    <source>
        <dbReference type="Proteomes" id="UP000199371"/>
    </source>
</evidence>
<organism evidence="1 2">
    <name type="scientific">Rheinheimera pacifica</name>
    <dbReference type="NCBI Taxonomy" id="173990"/>
    <lineage>
        <taxon>Bacteria</taxon>
        <taxon>Pseudomonadati</taxon>
        <taxon>Pseudomonadota</taxon>
        <taxon>Gammaproteobacteria</taxon>
        <taxon>Chromatiales</taxon>
        <taxon>Chromatiaceae</taxon>
        <taxon>Rheinheimera</taxon>
    </lineage>
</organism>
<gene>
    <name evidence="1" type="ORF">SAMN05660691_03777</name>
</gene>
<evidence type="ECO:0000313" key="1">
    <source>
        <dbReference type="EMBL" id="SEI11026.1"/>
    </source>
</evidence>
<dbReference type="RefSeq" id="WP_092796583.1">
    <property type="nucleotide sequence ID" value="NZ_FNXF01000020.1"/>
</dbReference>
<dbReference type="Proteomes" id="UP000199371">
    <property type="component" value="Unassembled WGS sequence"/>
</dbReference>